<sequence>MPTLTDEVEYGARGTLGLLVPQANTTAEPEVQALLDTDIALLTGRLTSPQPEMKERLEDFLTGIDGFVSTFSNAPLSGLGFLITGSTYHLTPEQEDAHFAALSTRYGYPVVSAAQSIRRAFACLNAKRIGLVSPYPDWLTQKSATYWKRCGVEICAIDGPETPGGFHNIYTMRNASVLDAAKRLLVHKPDLILLAGAGMPTLGPIMTLSDLGMPAISSNFCMAWQINQMAKGAEDDTTALHKLLKPNAAWRARLIERFPRVKP</sequence>
<evidence type="ECO:0000313" key="1">
    <source>
        <dbReference type="EMBL" id="MBZ1349563.1"/>
    </source>
</evidence>
<gene>
    <name evidence="1" type="ORF">KZZ10_02800</name>
</gene>
<dbReference type="Pfam" id="PF17645">
    <property type="entry name" value="Amdase"/>
    <property type="match status" value="1"/>
</dbReference>
<proteinExistence type="predicted"/>
<evidence type="ECO:0008006" key="3">
    <source>
        <dbReference type="Google" id="ProtNLM"/>
    </source>
</evidence>
<name>A0A953T0V7_9BURK</name>
<reference evidence="1" key="1">
    <citation type="submission" date="2021-07" db="EMBL/GenBank/DDBJ databases">
        <title>New genus and species of the family Alcaligenaceae.</title>
        <authorList>
            <person name="Hahn M.W."/>
        </authorList>
    </citation>
    <scope>NUCLEOTIDE SEQUENCE</scope>
    <source>
        <strain evidence="1">LF4-65</strain>
    </source>
</reference>
<dbReference type="AlphaFoldDB" id="A0A953T0V7"/>
<dbReference type="Gene3D" id="3.40.50.12500">
    <property type="match status" value="1"/>
</dbReference>
<dbReference type="InterPro" id="IPR053714">
    <property type="entry name" value="Iso_Racemase_Enz_sf"/>
</dbReference>
<dbReference type="PANTHER" id="PTHR40267:SF1">
    <property type="entry name" value="BLR3294 PROTEIN"/>
    <property type="match status" value="1"/>
</dbReference>
<comment type="caution">
    <text evidence="1">The sequence shown here is derived from an EMBL/GenBank/DDBJ whole genome shotgun (WGS) entry which is preliminary data.</text>
</comment>
<organism evidence="1 2">
    <name type="scientific">Zwartia hollandica</name>
    <dbReference type="NCBI Taxonomy" id="324606"/>
    <lineage>
        <taxon>Bacteria</taxon>
        <taxon>Pseudomonadati</taxon>
        <taxon>Pseudomonadota</taxon>
        <taxon>Betaproteobacteria</taxon>
        <taxon>Burkholderiales</taxon>
        <taxon>Alcaligenaceae</taxon>
        <taxon>Zwartia</taxon>
    </lineage>
</organism>
<keyword evidence="2" id="KW-1185">Reference proteome</keyword>
<protein>
    <recommendedName>
        <fullName evidence="3">Maleate isomerase</fullName>
    </recommendedName>
</protein>
<dbReference type="RefSeq" id="WP_259659981.1">
    <property type="nucleotide sequence ID" value="NZ_JAHXRI010000004.1"/>
</dbReference>
<evidence type="ECO:0000313" key="2">
    <source>
        <dbReference type="Proteomes" id="UP000739565"/>
    </source>
</evidence>
<dbReference type="Proteomes" id="UP000739565">
    <property type="component" value="Unassembled WGS sequence"/>
</dbReference>
<dbReference type="PANTHER" id="PTHR40267">
    <property type="entry name" value="BLR3294 PROTEIN"/>
    <property type="match status" value="1"/>
</dbReference>
<dbReference type="EMBL" id="JAHXRI010000004">
    <property type="protein sequence ID" value="MBZ1349563.1"/>
    <property type="molecule type" value="Genomic_DNA"/>
</dbReference>
<accession>A0A953T0V7</accession>
<dbReference type="InterPro" id="IPR026286">
    <property type="entry name" value="MaiA/AMDase"/>
</dbReference>